<dbReference type="AlphaFoldDB" id="A0A1M5PW79"/>
<gene>
    <name evidence="1" type="ORF">SAMN02745245_00496</name>
</gene>
<organism evidence="1 2">
    <name type="scientific">Anaerosphaera aminiphila DSM 21120</name>
    <dbReference type="NCBI Taxonomy" id="1120995"/>
    <lineage>
        <taxon>Bacteria</taxon>
        <taxon>Bacillati</taxon>
        <taxon>Bacillota</taxon>
        <taxon>Tissierellia</taxon>
        <taxon>Tissierellales</taxon>
        <taxon>Peptoniphilaceae</taxon>
        <taxon>Anaerosphaera</taxon>
    </lineage>
</organism>
<dbReference type="PANTHER" id="PTHR30087:SF1">
    <property type="entry name" value="HYPOTHETICAL CYTOSOLIC PROTEIN"/>
    <property type="match status" value="1"/>
</dbReference>
<dbReference type="PANTHER" id="PTHR30087">
    <property type="entry name" value="INNER MEMBRANE PROTEIN"/>
    <property type="match status" value="1"/>
</dbReference>
<dbReference type="OrthoDB" id="9797779at2"/>
<name>A0A1M5PW79_9FIRM</name>
<dbReference type="Proteomes" id="UP000184032">
    <property type="component" value="Unassembled WGS sequence"/>
</dbReference>
<keyword evidence="2" id="KW-1185">Reference proteome</keyword>
<dbReference type="InterPro" id="IPR007553">
    <property type="entry name" value="2-thiour_desulf"/>
</dbReference>
<dbReference type="STRING" id="1120995.SAMN02745245_00496"/>
<dbReference type="RefSeq" id="WP_073183363.1">
    <property type="nucleotide sequence ID" value="NZ_FQXI01000001.1"/>
</dbReference>
<accession>A0A1M5PW79</accession>
<dbReference type="EMBL" id="FQXI01000001">
    <property type="protein sequence ID" value="SHH05952.1"/>
    <property type="molecule type" value="Genomic_DNA"/>
</dbReference>
<proteinExistence type="predicted"/>
<protein>
    <submittedName>
        <fullName evidence="1">Uncharacterized conserved protein YbbK, DUF523 family</fullName>
    </submittedName>
</protein>
<sequence>MRKSIAISACFLFNTRYDGKKVENKSVLNFLNELKENNIHIQFICPEQLGGLTTPRVPCEIVNNRVINKEGKDNTLNFKLGAESSLEILKFLNINTALLKQRSPSCGCGKIYDGTFSGNIKSGDGITTSLFKENGIEVFTEEDLESEDFLKKYFSL</sequence>
<evidence type="ECO:0000313" key="1">
    <source>
        <dbReference type="EMBL" id="SHH05952.1"/>
    </source>
</evidence>
<evidence type="ECO:0000313" key="2">
    <source>
        <dbReference type="Proteomes" id="UP000184032"/>
    </source>
</evidence>
<reference evidence="1 2" key="1">
    <citation type="submission" date="2016-11" db="EMBL/GenBank/DDBJ databases">
        <authorList>
            <person name="Jaros S."/>
            <person name="Januszkiewicz K."/>
            <person name="Wedrychowicz H."/>
        </authorList>
    </citation>
    <scope>NUCLEOTIDE SEQUENCE [LARGE SCALE GENOMIC DNA]</scope>
    <source>
        <strain evidence="1 2">DSM 21120</strain>
    </source>
</reference>
<dbReference type="Pfam" id="PF04463">
    <property type="entry name" value="2-thiour_desulf"/>
    <property type="match status" value="1"/>
</dbReference>